<dbReference type="RefSeq" id="WP_205442814.1">
    <property type="nucleotide sequence ID" value="NZ_CP061510.1"/>
</dbReference>
<dbReference type="Proteomes" id="UP000663637">
    <property type="component" value="Chromosome"/>
</dbReference>
<dbReference type="EMBL" id="CP061510">
    <property type="protein sequence ID" value="QSB44723.1"/>
    <property type="molecule type" value="Genomic_DNA"/>
</dbReference>
<sequence>MTGWHRPCLLAALLAPVGLVHSAVAQEVTGDGEIAYVDQVETVLVCPDGKYESGCDSSDLIRAVERVEDLPTDIESRCLYETKARCYPVAFGRIITVEQGPPLTWQHMVLYPEDGPRVEMMVILEGVTANDLYVLVARQTEGWFAPPQLVENTNELMLLHAPGRTGGTGMGNADIVLSRHEQGWTTFDVNELLFEAEQMLPAGFSLASGVNFDFREMFVAVPVKRESDGGCCATGGTAFIDLEMPAGNLMNVASVTFNETKPVETHRIQAPDSEANTHD</sequence>
<name>A0ABX7K8Y4_9SPHN</name>
<accession>A0ABX7K8Y4</accession>
<keyword evidence="1" id="KW-0732">Signal</keyword>
<evidence type="ECO:0000313" key="2">
    <source>
        <dbReference type="EMBL" id="QSB44723.1"/>
    </source>
</evidence>
<protein>
    <submittedName>
        <fullName evidence="2">Uncharacterized protein</fullName>
    </submittedName>
</protein>
<proteinExistence type="predicted"/>
<evidence type="ECO:0000313" key="3">
    <source>
        <dbReference type="Proteomes" id="UP000663637"/>
    </source>
</evidence>
<organism evidence="2 3">
    <name type="scientific">Tsuneonella flava</name>
    <dbReference type="NCBI Taxonomy" id="2055955"/>
    <lineage>
        <taxon>Bacteria</taxon>
        <taxon>Pseudomonadati</taxon>
        <taxon>Pseudomonadota</taxon>
        <taxon>Alphaproteobacteria</taxon>
        <taxon>Sphingomonadales</taxon>
        <taxon>Erythrobacteraceae</taxon>
        <taxon>Tsuneonella</taxon>
    </lineage>
</organism>
<reference evidence="2 3" key="1">
    <citation type="submission" date="2020-09" db="EMBL/GenBank/DDBJ databases">
        <title>Complete genome sequence of altererythrobacter flavus SS-21NJ, isolated from Dongying oil sludge in Shandong province.</title>
        <authorList>
            <person name="Sun S."/>
            <person name="Zhang Z."/>
        </authorList>
    </citation>
    <scope>NUCLEOTIDE SEQUENCE [LARGE SCALE GENOMIC DNA]</scope>
    <source>
        <strain evidence="2 3">SS-21NJ</strain>
    </source>
</reference>
<gene>
    <name evidence="2" type="ORF">IDJ81_00570</name>
</gene>
<feature type="signal peptide" evidence="1">
    <location>
        <begin position="1"/>
        <end position="25"/>
    </location>
</feature>
<keyword evidence="3" id="KW-1185">Reference proteome</keyword>
<feature type="chain" id="PRO_5045698244" evidence="1">
    <location>
        <begin position="26"/>
        <end position="279"/>
    </location>
</feature>
<evidence type="ECO:0000256" key="1">
    <source>
        <dbReference type="SAM" id="SignalP"/>
    </source>
</evidence>